<dbReference type="PANTHER" id="PTHR12318:SF0">
    <property type="entry name" value="ACYL-COENZYME A DIPHOSPHATASE NUDT19"/>
    <property type="match status" value="1"/>
</dbReference>
<dbReference type="GO" id="GO:0046872">
    <property type="term" value="F:metal ion binding"/>
    <property type="evidence" value="ECO:0007669"/>
    <property type="project" value="UniProtKB-KW"/>
</dbReference>
<evidence type="ECO:0000313" key="9">
    <source>
        <dbReference type="Proteomes" id="UP000278006"/>
    </source>
</evidence>
<evidence type="ECO:0000256" key="2">
    <source>
        <dbReference type="ARBA" id="ARBA00001946"/>
    </source>
</evidence>
<dbReference type="EMBL" id="RDQO01000007">
    <property type="protein sequence ID" value="RMX02956.1"/>
    <property type="molecule type" value="Genomic_DNA"/>
</dbReference>
<keyword evidence="6" id="KW-0464">Manganese</keyword>
<organism evidence="8 9">
    <name type="scientific">Corticibacter populi</name>
    <dbReference type="NCBI Taxonomy" id="1550736"/>
    <lineage>
        <taxon>Bacteria</taxon>
        <taxon>Pseudomonadati</taxon>
        <taxon>Pseudomonadota</taxon>
        <taxon>Betaproteobacteria</taxon>
        <taxon>Burkholderiales</taxon>
        <taxon>Comamonadaceae</taxon>
        <taxon>Corticibacter</taxon>
    </lineage>
</organism>
<dbReference type="PANTHER" id="PTHR12318">
    <property type="entry name" value="TESTOSTERONE-REGULATED PROTEIN RP2"/>
    <property type="match status" value="1"/>
</dbReference>
<keyword evidence="3" id="KW-0479">Metal-binding</keyword>
<evidence type="ECO:0000256" key="1">
    <source>
        <dbReference type="ARBA" id="ARBA00001936"/>
    </source>
</evidence>
<comment type="cofactor">
    <cofactor evidence="1">
        <name>Mn(2+)</name>
        <dbReference type="ChEBI" id="CHEBI:29035"/>
    </cofactor>
</comment>
<gene>
    <name evidence="8" type="ORF">D8I35_17370</name>
</gene>
<dbReference type="RefSeq" id="WP_122231734.1">
    <property type="nucleotide sequence ID" value="NZ_RDQO01000007.1"/>
</dbReference>
<dbReference type="OrthoDB" id="9788263at2"/>
<comment type="cofactor">
    <cofactor evidence="2">
        <name>Mg(2+)</name>
        <dbReference type="ChEBI" id="CHEBI:18420"/>
    </cofactor>
</comment>
<dbReference type="InterPro" id="IPR000086">
    <property type="entry name" value="NUDIX_hydrolase_dom"/>
</dbReference>
<evidence type="ECO:0000256" key="4">
    <source>
        <dbReference type="ARBA" id="ARBA00022801"/>
    </source>
</evidence>
<keyword evidence="9" id="KW-1185">Reference proteome</keyword>
<accession>A0A3M6QIP0</accession>
<dbReference type="SUPFAM" id="SSF55811">
    <property type="entry name" value="Nudix"/>
    <property type="match status" value="1"/>
</dbReference>
<evidence type="ECO:0000259" key="7">
    <source>
        <dbReference type="PROSITE" id="PS51462"/>
    </source>
</evidence>
<dbReference type="GO" id="GO:0016818">
    <property type="term" value="F:hydrolase activity, acting on acid anhydrides, in phosphorus-containing anhydrides"/>
    <property type="evidence" value="ECO:0007669"/>
    <property type="project" value="InterPro"/>
</dbReference>
<keyword evidence="4 8" id="KW-0378">Hydrolase</keyword>
<evidence type="ECO:0000256" key="3">
    <source>
        <dbReference type="ARBA" id="ARBA00022723"/>
    </source>
</evidence>
<sequence>MPSNSSLPANPAASLIIVREVPASAHGTLQVLLMERHASASNFPGALVFPGGKVEAGDAAIAAASGFDRHWQALAPRLAGHGLTREAMAALYGAALRETAEEAGLLWLEPDAPRPAQSFQPSQSRPNQPALLPLLRRQLASGGDWCQICAQWQLHTSVQGMEPFSRWITPLSPNMSVKRFDTWFFLALMPEGQQARADGQEAQRLVWASPAALLQQYVAGEVALAPPQIMTLAHLARFASLQNLQQHAREQAPHLVAPVSLQHEGERMVCFPGDALHPQPVAAMPGPTRLVLRDGRFVPPGGWETLLDG</sequence>
<evidence type="ECO:0000256" key="5">
    <source>
        <dbReference type="ARBA" id="ARBA00022842"/>
    </source>
</evidence>
<proteinExistence type="predicted"/>
<name>A0A3M6QIP0_9BURK</name>
<dbReference type="PROSITE" id="PS51462">
    <property type="entry name" value="NUDIX"/>
    <property type="match status" value="1"/>
</dbReference>
<dbReference type="CDD" id="cd18870">
    <property type="entry name" value="NUDIX_AcylCoAdiphos_Nudt19"/>
    <property type="match status" value="1"/>
</dbReference>
<dbReference type="Gene3D" id="3.90.79.10">
    <property type="entry name" value="Nucleoside Triphosphate Pyrophosphohydrolase"/>
    <property type="match status" value="1"/>
</dbReference>
<feature type="domain" description="Nudix hydrolase" evidence="7">
    <location>
        <begin position="8"/>
        <end position="230"/>
    </location>
</feature>
<reference evidence="8 9" key="1">
    <citation type="submission" date="2018-10" db="EMBL/GenBank/DDBJ databases">
        <title>Draft genome of Cortibacter populi DSM10536.</title>
        <authorList>
            <person name="Bernier A.-M."/>
            <person name="Bernard K."/>
        </authorList>
    </citation>
    <scope>NUCLEOTIDE SEQUENCE [LARGE SCALE GENOMIC DNA]</scope>
    <source>
        <strain evidence="8 9">DSM 105136</strain>
    </source>
</reference>
<comment type="caution">
    <text evidence="8">The sequence shown here is derived from an EMBL/GenBank/DDBJ whole genome shotgun (WGS) entry which is preliminary data.</text>
</comment>
<evidence type="ECO:0000313" key="8">
    <source>
        <dbReference type="EMBL" id="RMX02956.1"/>
    </source>
</evidence>
<dbReference type="InterPro" id="IPR039121">
    <property type="entry name" value="NUDT19"/>
</dbReference>
<keyword evidence="5" id="KW-0460">Magnesium</keyword>
<protein>
    <submittedName>
        <fullName evidence="8">NUDIX hydrolase</fullName>
    </submittedName>
</protein>
<dbReference type="InterPro" id="IPR015797">
    <property type="entry name" value="NUDIX_hydrolase-like_dom_sf"/>
</dbReference>
<evidence type="ECO:0000256" key="6">
    <source>
        <dbReference type="ARBA" id="ARBA00023211"/>
    </source>
</evidence>
<dbReference type="Proteomes" id="UP000278006">
    <property type="component" value="Unassembled WGS sequence"/>
</dbReference>
<dbReference type="AlphaFoldDB" id="A0A3M6QIP0"/>